<name>A0A7J6UZP7_THATH</name>
<accession>A0A7J6UZP7</accession>
<evidence type="ECO:0000313" key="1">
    <source>
        <dbReference type="EMBL" id="KAF5177550.1"/>
    </source>
</evidence>
<proteinExistence type="predicted"/>
<dbReference type="AlphaFoldDB" id="A0A7J6UZP7"/>
<gene>
    <name evidence="1" type="ORF">FRX31_032861</name>
</gene>
<keyword evidence="2" id="KW-1185">Reference proteome</keyword>
<dbReference type="Proteomes" id="UP000554482">
    <property type="component" value="Unassembled WGS sequence"/>
</dbReference>
<sequence length="97" mass="11219">MANQCVICAQNEESIEHQIINHALDMELQILLACLQCFKMIKDCLGIFQTARHVLCSHYHWDYRQERNVLLDLRSAGHHVLQITECAFGLVFHDPSV</sequence>
<comment type="caution">
    <text evidence="1">The sequence shown here is derived from an EMBL/GenBank/DDBJ whole genome shotgun (WGS) entry which is preliminary data.</text>
</comment>
<organism evidence="1 2">
    <name type="scientific">Thalictrum thalictroides</name>
    <name type="common">Rue-anemone</name>
    <name type="synonym">Anemone thalictroides</name>
    <dbReference type="NCBI Taxonomy" id="46969"/>
    <lineage>
        <taxon>Eukaryota</taxon>
        <taxon>Viridiplantae</taxon>
        <taxon>Streptophyta</taxon>
        <taxon>Embryophyta</taxon>
        <taxon>Tracheophyta</taxon>
        <taxon>Spermatophyta</taxon>
        <taxon>Magnoliopsida</taxon>
        <taxon>Ranunculales</taxon>
        <taxon>Ranunculaceae</taxon>
        <taxon>Thalictroideae</taxon>
        <taxon>Thalictrum</taxon>
    </lineage>
</organism>
<evidence type="ECO:0000313" key="2">
    <source>
        <dbReference type="Proteomes" id="UP000554482"/>
    </source>
</evidence>
<dbReference type="EMBL" id="JABWDY010041252">
    <property type="protein sequence ID" value="KAF5177550.1"/>
    <property type="molecule type" value="Genomic_DNA"/>
</dbReference>
<reference evidence="1 2" key="1">
    <citation type="submission" date="2020-06" db="EMBL/GenBank/DDBJ databases">
        <title>Transcriptomic and genomic resources for Thalictrum thalictroides and T. hernandezii: Facilitating candidate gene discovery in an emerging model plant lineage.</title>
        <authorList>
            <person name="Arias T."/>
            <person name="Riano-Pachon D.M."/>
            <person name="Di Stilio V.S."/>
        </authorList>
    </citation>
    <scope>NUCLEOTIDE SEQUENCE [LARGE SCALE GENOMIC DNA]</scope>
    <source>
        <strain evidence="2">cv. WT478/WT964</strain>
        <tissue evidence="1">Leaves</tissue>
    </source>
</reference>
<protein>
    <submittedName>
        <fullName evidence="1">Uncharacterized protein</fullName>
    </submittedName>
</protein>